<dbReference type="SMART" id="SM00342">
    <property type="entry name" value="HTH_ARAC"/>
    <property type="match status" value="1"/>
</dbReference>
<protein>
    <submittedName>
        <fullName evidence="5">Helix-turn-helix transcriptional regulator</fullName>
    </submittedName>
</protein>
<feature type="domain" description="HTH araC/xylS-type" evidence="4">
    <location>
        <begin position="216"/>
        <end position="314"/>
    </location>
</feature>
<proteinExistence type="predicted"/>
<keyword evidence="3" id="KW-0804">Transcription</keyword>
<keyword evidence="6" id="KW-1185">Reference proteome</keyword>
<evidence type="ECO:0000313" key="6">
    <source>
        <dbReference type="Proteomes" id="UP001597544"/>
    </source>
</evidence>
<dbReference type="Proteomes" id="UP001597544">
    <property type="component" value="Unassembled WGS sequence"/>
</dbReference>
<accession>A0ABW5ISA8</accession>
<dbReference type="InterPro" id="IPR018060">
    <property type="entry name" value="HTH_AraC"/>
</dbReference>
<dbReference type="Pfam" id="PF12833">
    <property type="entry name" value="HTH_18"/>
    <property type="match status" value="1"/>
</dbReference>
<evidence type="ECO:0000256" key="2">
    <source>
        <dbReference type="ARBA" id="ARBA00023125"/>
    </source>
</evidence>
<dbReference type="InterPro" id="IPR050204">
    <property type="entry name" value="AraC_XylS_family_regulators"/>
</dbReference>
<dbReference type="EMBL" id="JBHULU010000021">
    <property type="protein sequence ID" value="MFD2515560.1"/>
    <property type="molecule type" value="Genomic_DNA"/>
</dbReference>
<keyword evidence="1" id="KW-0805">Transcription regulation</keyword>
<dbReference type="PROSITE" id="PS01124">
    <property type="entry name" value="HTH_ARAC_FAMILY_2"/>
    <property type="match status" value="1"/>
</dbReference>
<evidence type="ECO:0000256" key="1">
    <source>
        <dbReference type="ARBA" id="ARBA00023015"/>
    </source>
</evidence>
<dbReference type="InterPro" id="IPR018062">
    <property type="entry name" value="HTH_AraC-typ_CS"/>
</dbReference>
<dbReference type="PROSITE" id="PS00041">
    <property type="entry name" value="HTH_ARAC_FAMILY_1"/>
    <property type="match status" value="1"/>
</dbReference>
<sequence>MFIKEFPDYKWLKERTDKTYQDPHEEKRGKKAPDGWPVIIMNAKSTFCHRPDLKGPFSIFTNISGNSFVQVDNKRVNVSEESFFISNRAQYYTLDIESDSPVETFNLHLGQDVWENYIHTCATPDYKQLDKPDHSPYSSLSEFPNLLQQKDQRIHEALKKLYSLSLMPAHTSLEFDEHLALLFQALVWQKQELLQAINRIPQVKRSTKEELHKRIALATDFILSNPTQQVSLEELAGLACLSKFHFLRIFTSIYRTTPHQFILNQKLLRSQRLLRKTNLPVGEIGVICGFPEIGSFSRAFSRFSGCSPGLYRQKVK</sequence>
<dbReference type="InterPro" id="IPR009057">
    <property type="entry name" value="Homeodomain-like_sf"/>
</dbReference>
<dbReference type="PANTHER" id="PTHR46796">
    <property type="entry name" value="HTH-TYPE TRANSCRIPTIONAL ACTIVATOR RHAS-RELATED"/>
    <property type="match status" value="1"/>
</dbReference>
<evidence type="ECO:0000313" key="5">
    <source>
        <dbReference type="EMBL" id="MFD2515560.1"/>
    </source>
</evidence>
<dbReference type="SUPFAM" id="SSF46689">
    <property type="entry name" value="Homeodomain-like"/>
    <property type="match status" value="2"/>
</dbReference>
<name>A0ABW5ISA8_9BACT</name>
<organism evidence="5 6">
    <name type="scientific">Pontibacter locisalis</name>
    <dbReference type="NCBI Taxonomy" id="1719035"/>
    <lineage>
        <taxon>Bacteria</taxon>
        <taxon>Pseudomonadati</taxon>
        <taxon>Bacteroidota</taxon>
        <taxon>Cytophagia</taxon>
        <taxon>Cytophagales</taxon>
        <taxon>Hymenobacteraceae</taxon>
        <taxon>Pontibacter</taxon>
    </lineage>
</organism>
<gene>
    <name evidence="5" type="ORF">ACFSRY_16930</name>
</gene>
<dbReference type="Gene3D" id="1.10.10.60">
    <property type="entry name" value="Homeodomain-like"/>
    <property type="match status" value="2"/>
</dbReference>
<evidence type="ECO:0000256" key="3">
    <source>
        <dbReference type="ARBA" id="ARBA00023163"/>
    </source>
</evidence>
<comment type="caution">
    <text evidence="5">The sequence shown here is derived from an EMBL/GenBank/DDBJ whole genome shotgun (WGS) entry which is preliminary data.</text>
</comment>
<dbReference type="RefSeq" id="WP_377510535.1">
    <property type="nucleotide sequence ID" value="NZ_JBHULU010000021.1"/>
</dbReference>
<reference evidence="6" key="1">
    <citation type="journal article" date="2019" name="Int. J. Syst. Evol. Microbiol.">
        <title>The Global Catalogue of Microorganisms (GCM) 10K type strain sequencing project: providing services to taxonomists for standard genome sequencing and annotation.</title>
        <authorList>
            <consortium name="The Broad Institute Genomics Platform"/>
            <consortium name="The Broad Institute Genome Sequencing Center for Infectious Disease"/>
            <person name="Wu L."/>
            <person name="Ma J."/>
        </authorList>
    </citation>
    <scope>NUCLEOTIDE SEQUENCE [LARGE SCALE GENOMIC DNA]</scope>
    <source>
        <strain evidence="6">KCTC 42498</strain>
    </source>
</reference>
<evidence type="ECO:0000259" key="4">
    <source>
        <dbReference type="PROSITE" id="PS01124"/>
    </source>
</evidence>
<keyword evidence="2" id="KW-0238">DNA-binding</keyword>